<gene>
    <name evidence="19" type="primary">ND4</name>
</gene>
<dbReference type="InterPro" id="IPR001750">
    <property type="entry name" value="ND/Mrp_TM"/>
</dbReference>
<dbReference type="GO" id="GO:0008137">
    <property type="term" value="F:NADH dehydrogenase (ubiquinone) activity"/>
    <property type="evidence" value="ECO:0007669"/>
    <property type="project" value="UniProtKB-UniRule"/>
</dbReference>
<feature type="transmembrane region" description="Helical" evidence="16">
    <location>
        <begin position="285"/>
        <end position="303"/>
    </location>
</feature>
<feature type="domain" description="NADH:quinone oxidoreductase/Mrp antiporter transmembrane" evidence="17">
    <location>
        <begin position="112"/>
        <end position="403"/>
    </location>
</feature>
<dbReference type="GO" id="GO:0003954">
    <property type="term" value="F:NADH dehydrogenase activity"/>
    <property type="evidence" value="ECO:0007669"/>
    <property type="project" value="TreeGrafter"/>
</dbReference>
<keyword evidence="11 16" id="KW-0520">NAD</keyword>
<evidence type="ECO:0000256" key="16">
    <source>
        <dbReference type="RuleBase" id="RU003297"/>
    </source>
</evidence>
<proteinExistence type="inferred from homology"/>
<keyword evidence="6 16" id="KW-0679">Respiratory chain</keyword>
<evidence type="ECO:0000256" key="14">
    <source>
        <dbReference type="ARBA" id="ARBA00023136"/>
    </source>
</evidence>
<dbReference type="InterPro" id="IPR010227">
    <property type="entry name" value="NADH_Q_OxRdtase_chainM/4"/>
</dbReference>
<comment type="subcellular location">
    <subcellularLocation>
        <location evidence="1 16">Mitochondrion membrane</location>
        <topology evidence="1 16">Multi-pass membrane protein</topology>
    </subcellularLocation>
</comment>
<feature type="transmembrane region" description="Helical" evidence="16">
    <location>
        <begin position="194"/>
        <end position="216"/>
    </location>
</feature>
<dbReference type="GO" id="GO:0048039">
    <property type="term" value="F:ubiquinone binding"/>
    <property type="evidence" value="ECO:0007669"/>
    <property type="project" value="TreeGrafter"/>
</dbReference>
<evidence type="ECO:0000256" key="13">
    <source>
        <dbReference type="ARBA" id="ARBA00023128"/>
    </source>
</evidence>
<evidence type="ECO:0000256" key="9">
    <source>
        <dbReference type="ARBA" id="ARBA00022982"/>
    </source>
</evidence>
<evidence type="ECO:0000256" key="12">
    <source>
        <dbReference type="ARBA" id="ARBA00023075"/>
    </source>
</evidence>
<accession>A0A075QWP3</accession>
<comment type="catalytic activity">
    <reaction evidence="15 16">
        <text>a ubiquinone + NADH + 5 H(+)(in) = a ubiquinol + NAD(+) + 4 H(+)(out)</text>
        <dbReference type="Rhea" id="RHEA:29091"/>
        <dbReference type="Rhea" id="RHEA-COMP:9565"/>
        <dbReference type="Rhea" id="RHEA-COMP:9566"/>
        <dbReference type="ChEBI" id="CHEBI:15378"/>
        <dbReference type="ChEBI" id="CHEBI:16389"/>
        <dbReference type="ChEBI" id="CHEBI:17976"/>
        <dbReference type="ChEBI" id="CHEBI:57540"/>
        <dbReference type="ChEBI" id="CHEBI:57945"/>
        <dbReference type="EC" id="7.1.1.2"/>
    </reaction>
</comment>
<keyword evidence="9 16" id="KW-0249">Electron transport</keyword>
<keyword evidence="10 16" id="KW-1133">Transmembrane helix</keyword>
<dbReference type="PRINTS" id="PR01437">
    <property type="entry name" value="NUOXDRDTASE4"/>
</dbReference>
<dbReference type="GO" id="GO:0042773">
    <property type="term" value="P:ATP synthesis coupled electron transport"/>
    <property type="evidence" value="ECO:0007669"/>
    <property type="project" value="InterPro"/>
</dbReference>
<dbReference type="InterPro" id="IPR000260">
    <property type="entry name" value="NADH4_N"/>
</dbReference>
<feature type="domain" description="NADH:ubiquinone oxidoreductase chain 4 N-terminal" evidence="18">
    <location>
        <begin position="1"/>
        <end position="109"/>
    </location>
</feature>
<evidence type="ECO:0000256" key="6">
    <source>
        <dbReference type="ARBA" id="ARBA00022660"/>
    </source>
</evidence>
<evidence type="ECO:0000256" key="8">
    <source>
        <dbReference type="ARBA" id="ARBA00022967"/>
    </source>
</evidence>
<evidence type="ECO:0000256" key="4">
    <source>
        <dbReference type="ARBA" id="ARBA00021006"/>
    </source>
</evidence>
<sequence>MLKILTSTFMLIPLTWYSKKSLVWVNTTTHSFIISIWSLTLLHHNSDLGYNYNSYLSLDTLSGPLLILSCWLLPLMIIASQNHLSHEPLIRKKIYLTTLIILQLSLIMAFASSELIMFYILFETTLIPTLIIITRWGSQNERLNAGLYFLFYTLVGSLPLLIALLYLHNNLGSLHMLTMALMSPTLDTSMSTSLLWFACMTAFMVKMPLYGLHLWLPKAHVEAPIAGSMVLAAILLKLGGYGIMRITAFTEPITPTLCYPFMILSLWGMIMTSSICLRQTDLKSLIAYSSVSHMALVIVAALMQSPMGFMGATALMVAHGLTSSMLFCLANTNYERIHSRTLILTRGLQMILPLMCTWWLLASMANLAQPPSINLLGELMVIMTSFSWSNFSLILLGINTAITAIYSLHMFITLQRGKFTHHMNPIKPTFTREHTLMTLHLLPLLIISICPKFILGMTY</sequence>
<evidence type="ECO:0000256" key="5">
    <source>
        <dbReference type="ARBA" id="ARBA00022448"/>
    </source>
</evidence>
<reference evidence="19" key="1">
    <citation type="journal article" date="2014" name="Mol. Biol. Evol.">
        <title>Molecular phylogeny, biogeography, and habitat preference evolution of marsupials.</title>
        <authorList>
            <person name="Mitchell K.J."/>
            <person name="Pratt R.C."/>
            <person name="Watson L.N."/>
            <person name="Gibb G.C."/>
            <person name="Llamas B."/>
            <person name="Kasper M."/>
            <person name="Edson J."/>
            <person name="Hopwood B."/>
            <person name="Male D."/>
            <person name="Armstrong K."/>
            <person name="Meyer M."/>
            <person name="Hofreiter M."/>
            <person name="Austin J."/>
            <person name="Donnellan S.C."/>
            <person name="Lee M.S.Y."/>
            <person name="Phillips M.J."/>
            <person name="Cooper A."/>
        </authorList>
    </citation>
    <scope>NUCLEOTIDE SEQUENCE</scope>
</reference>
<keyword evidence="5 16" id="KW-0813">Transport</keyword>
<evidence type="ECO:0000259" key="18">
    <source>
        <dbReference type="Pfam" id="PF01059"/>
    </source>
</evidence>
<evidence type="ECO:0000259" key="17">
    <source>
        <dbReference type="Pfam" id="PF00361"/>
    </source>
</evidence>
<dbReference type="NCBIfam" id="TIGR01972">
    <property type="entry name" value="NDH_I_M"/>
    <property type="match status" value="1"/>
</dbReference>
<dbReference type="GO" id="GO:0031966">
    <property type="term" value="C:mitochondrial membrane"/>
    <property type="evidence" value="ECO:0007669"/>
    <property type="project" value="UniProtKB-SubCell"/>
</dbReference>
<evidence type="ECO:0000256" key="10">
    <source>
        <dbReference type="ARBA" id="ARBA00022989"/>
    </source>
</evidence>
<dbReference type="Pfam" id="PF01059">
    <property type="entry name" value="Oxidored_q5_N"/>
    <property type="match status" value="1"/>
</dbReference>
<feature type="transmembrane region" description="Helical" evidence="16">
    <location>
        <begin position="309"/>
        <end position="329"/>
    </location>
</feature>
<keyword evidence="7 16" id="KW-0812">Transmembrane</keyword>
<name>A0A075QWP3_PSEMD</name>
<comment type="function">
    <text evidence="16">Core subunit of the mitochondrial membrane respiratory chain NADH dehydrogenase (Complex I) which catalyzes electron transfer from NADH through the respiratory chain, using ubiquinone as an electron acceptor. Essential for the catalytic activity and assembly of complex I.</text>
</comment>
<geneLocation type="mitochondrion" evidence="19"/>
<feature type="transmembrane region" description="Helical" evidence="16">
    <location>
        <begin position="259"/>
        <end position="278"/>
    </location>
</feature>
<feature type="transmembrane region" description="Helical" evidence="16">
    <location>
        <begin position="61"/>
        <end position="82"/>
    </location>
</feature>
<feature type="transmembrane region" description="Helical" evidence="16">
    <location>
        <begin position="145"/>
        <end position="167"/>
    </location>
</feature>
<dbReference type="PANTHER" id="PTHR43507:SF20">
    <property type="entry name" value="NADH-UBIQUINONE OXIDOREDUCTASE CHAIN 4"/>
    <property type="match status" value="1"/>
</dbReference>
<dbReference type="GO" id="GO:0015990">
    <property type="term" value="P:electron transport coupled proton transport"/>
    <property type="evidence" value="ECO:0007669"/>
    <property type="project" value="TreeGrafter"/>
</dbReference>
<evidence type="ECO:0000313" key="19">
    <source>
        <dbReference type="EMBL" id="AIG23561.1"/>
    </source>
</evidence>
<feature type="transmembrane region" description="Helical" evidence="16">
    <location>
        <begin position="350"/>
        <end position="368"/>
    </location>
</feature>
<dbReference type="AlphaFoldDB" id="A0A075QWP3"/>
<protein>
    <recommendedName>
        <fullName evidence="4 16">NADH-ubiquinone oxidoreductase chain 4</fullName>
        <ecNumber evidence="3 16">7.1.1.2</ecNumber>
    </recommendedName>
</protein>
<feature type="transmembrane region" description="Helical" evidence="16">
    <location>
        <begin position="435"/>
        <end position="455"/>
    </location>
</feature>
<evidence type="ECO:0000256" key="2">
    <source>
        <dbReference type="ARBA" id="ARBA00009025"/>
    </source>
</evidence>
<feature type="transmembrane region" description="Helical" evidence="16">
    <location>
        <begin position="94"/>
        <end position="110"/>
    </location>
</feature>
<keyword evidence="12 16" id="KW-0830">Ubiquinone</keyword>
<feature type="transmembrane region" description="Helical" evidence="16">
    <location>
        <begin position="388"/>
        <end position="414"/>
    </location>
</feature>
<evidence type="ECO:0000256" key="15">
    <source>
        <dbReference type="ARBA" id="ARBA00049551"/>
    </source>
</evidence>
<organism evidence="19">
    <name type="scientific">Pseudantechinus macdonnellensis</name>
    <name type="common">Fat-tailed marsupial mouse</name>
    <dbReference type="NCBI Taxonomy" id="9299"/>
    <lineage>
        <taxon>Eukaryota</taxon>
        <taxon>Metazoa</taxon>
        <taxon>Chordata</taxon>
        <taxon>Craniata</taxon>
        <taxon>Vertebrata</taxon>
        <taxon>Euteleostomi</taxon>
        <taxon>Mammalia</taxon>
        <taxon>Metatheria</taxon>
        <taxon>Dasyuromorphia</taxon>
        <taxon>Dasyuridae</taxon>
        <taxon>Pseudantechinus</taxon>
    </lineage>
</organism>
<dbReference type="EC" id="7.1.1.2" evidence="3 16"/>
<evidence type="ECO:0000256" key="3">
    <source>
        <dbReference type="ARBA" id="ARBA00012944"/>
    </source>
</evidence>
<feature type="transmembrane region" description="Helical" evidence="16">
    <location>
        <begin position="223"/>
        <end position="244"/>
    </location>
</feature>
<keyword evidence="13 16" id="KW-0496">Mitochondrion</keyword>
<evidence type="ECO:0000256" key="7">
    <source>
        <dbReference type="ARBA" id="ARBA00022692"/>
    </source>
</evidence>
<dbReference type="Pfam" id="PF00361">
    <property type="entry name" value="Proton_antipo_M"/>
    <property type="match status" value="1"/>
</dbReference>
<feature type="transmembrane region" description="Helical" evidence="16">
    <location>
        <begin position="21"/>
        <end position="41"/>
    </location>
</feature>
<dbReference type="EMBL" id="KJ868150">
    <property type="protein sequence ID" value="AIG23561.1"/>
    <property type="molecule type" value="Genomic_DNA"/>
</dbReference>
<feature type="transmembrane region" description="Helical" evidence="16">
    <location>
        <begin position="116"/>
        <end position="133"/>
    </location>
</feature>
<comment type="similarity">
    <text evidence="2 16">Belongs to the complex I subunit 4 family.</text>
</comment>
<keyword evidence="8" id="KW-1278">Translocase</keyword>
<keyword evidence="14 16" id="KW-0472">Membrane</keyword>
<dbReference type="PANTHER" id="PTHR43507">
    <property type="entry name" value="NADH-UBIQUINONE OXIDOREDUCTASE CHAIN 4"/>
    <property type="match status" value="1"/>
</dbReference>
<evidence type="ECO:0000256" key="11">
    <source>
        <dbReference type="ARBA" id="ARBA00023027"/>
    </source>
</evidence>
<evidence type="ECO:0000256" key="1">
    <source>
        <dbReference type="ARBA" id="ARBA00004225"/>
    </source>
</evidence>
<dbReference type="InterPro" id="IPR003918">
    <property type="entry name" value="NADH_UbQ_OxRdtase"/>
</dbReference>